<feature type="repeat" description="TPR" evidence="4">
    <location>
        <begin position="320"/>
        <end position="353"/>
    </location>
</feature>
<dbReference type="AlphaFoldDB" id="A0A261Y4L9"/>
<reference evidence="6 7" key="1">
    <citation type="journal article" date="2017" name="Mycologia">
        <title>Bifiguratus adelaidae, gen. et sp. nov., a new member of Mucoromycotina in endophytic and soil-dwelling habitats.</title>
        <authorList>
            <person name="Torres-Cruz T.J."/>
            <person name="Billingsley Tobias T.L."/>
            <person name="Almatruk M."/>
            <person name="Hesse C."/>
            <person name="Kuske C.R."/>
            <person name="Desiro A."/>
            <person name="Benucci G.M."/>
            <person name="Bonito G."/>
            <person name="Stajich J.E."/>
            <person name="Dunlap C."/>
            <person name="Arnold A.E."/>
            <person name="Porras-Alfaro A."/>
        </authorList>
    </citation>
    <scope>NUCLEOTIDE SEQUENCE [LARGE SCALE GENOMIC DNA]</scope>
    <source>
        <strain evidence="6 7">AZ0501</strain>
    </source>
</reference>
<dbReference type="PROSITE" id="PS50076">
    <property type="entry name" value="DNAJ_2"/>
    <property type="match status" value="1"/>
</dbReference>
<dbReference type="SMART" id="SM00028">
    <property type="entry name" value="TPR"/>
    <property type="match status" value="8"/>
</dbReference>
<dbReference type="SUPFAM" id="SSF46565">
    <property type="entry name" value="Chaperone J-domain"/>
    <property type="match status" value="1"/>
</dbReference>
<dbReference type="EMBL" id="MVBO01000013">
    <property type="protein sequence ID" value="OZJ05559.1"/>
    <property type="molecule type" value="Genomic_DNA"/>
</dbReference>
<feature type="repeat" description="TPR" evidence="4">
    <location>
        <begin position="248"/>
        <end position="281"/>
    </location>
</feature>
<dbReference type="Pfam" id="PF13181">
    <property type="entry name" value="TPR_8"/>
    <property type="match status" value="1"/>
</dbReference>
<evidence type="ECO:0000256" key="2">
    <source>
        <dbReference type="ARBA" id="ARBA00022803"/>
    </source>
</evidence>
<feature type="repeat" description="TPR" evidence="4">
    <location>
        <begin position="286"/>
        <end position="319"/>
    </location>
</feature>
<dbReference type="Gene3D" id="1.10.287.110">
    <property type="entry name" value="DnaJ domain"/>
    <property type="match status" value="1"/>
</dbReference>
<name>A0A261Y4L9_9FUNG</name>
<organism evidence="6 7">
    <name type="scientific">Bifiguratus adelaidae</name>
    <dbReference type="NCBI Taxonomy" id="1938954"/>
    <lineage>
        <taxon>Eukaryota</taxon>
        <taxon>Fungi</taxon>
        <taxon>Fungi incertae sedis</taxon>
        <taxon>Mucoromycota</taxon>
        <taxon>Mucoromycotina</taxon>
        <taxon>Endogonomycetes</taxon>
        <taxon>Endogonales</taxon>
        <taxon>Endogonales incertae sedis</taxon>
        <taxon>Bifiguratus</taxon>
    </lineage>
</organism>
<dbReference type="InterPro" id="IPR011990">
    <property type="entry name" value="TPR-like_helical_dom_sf"/>
</dbReference>
<feature type="repeat" description="TPR" evidence="4">
    <location>
        <begin position="17"/>
        <end position="50"/>
    </location>
</feature>
<dbReference type="FunFam" id="1.25.40.10:FF:000097">
    <property type="entry name" value="DnaJ homolog subfamily C member 7 homolog"/>
    <property type="match status" value="1"/>
</dbReference>
<dbReference type="InterPro" id="IPR001623">
    <property type="entry name" value="DnaJ_domain"/>
</dbReference>
<keyword evidence="3" id="KW-0143">Chaperone</keyword>
<proteinExistence type="predicted"/>
<comment type="caution">
    <text evidence="6">The sequence shown here is derived from an EMBL/GenBank/DDBJ whole genome shotgun (WGS) entry which is preliminary data.</text>
</comment>
<dbReference type="Pfam" id="PF00226">
    <property type="entry name" value="DnaJ"/>
    <property type="match status" value="1"/>
</dbReference>
<dbReference type="Proteomes" id="UP000242875">
    <property type="component" value="Unassembled WGS sequence"/>
</dbReference>
<dbReference type="Pfam" id="PF07719">
    <property type="entry name" value="TPR_2"/>
    <property type="match status" value="1"/>
</dbReference>
<keyword evidence="7" id="KW-1185">Reference proteome</keyword>
<sequence>MAEPMDVSEDFVSSRSAEEIKGEANTQYKAGNYKEAASLYGKAIDTDPKNATYYVNRAAALIMLKKYKEASDDCRIATELDPSNSKAFARAGKCHLNMGNISESLRNYQHAIELDARNAQVQREYQQASQVATYIQQGNIYLENHQFSLAQNSFERAIGMCDADNVPLQWQISKVDCLLGQKNYSEAGRLANELMRTYPSDPDAIYARARVLYMQGENQKAVAHCQEALRCDPDYTKARTLLKQARSLEAKKNEGNEAFKAGRYTEAHALYTEALAIDPDNFGTNAKLYSNRATVLAKLGRDAEAIQDCDRALELDPSFTKVHIRRAGCYMKTEQYEEAVRDYKTALENDPRNRELRQQLQEAELEHKKSLRKDYYKILEISKDASDSEIKKAYRKLALQNHPDKNPDDPKAEARFKEIGEAYAVLSDPQKKARFDSGADLDGMGAADMNDIFAQFFGGGGMGGMNGMGGMHGMNGMGGMGGMGGGFPGGGFPGSGFSGQSRRGQPQGYTFHFG</sequence>
<dbReference type="SUPFAM" id="SSF48452">
    <property type="entry name" value="TPR-like"/>
    <property type="match status" value="3"/>
</dbReference>
<dbReference type="PANTHER" id="PTHR45188:SF2">
    <property type="entry name" value="DNAJ HOMOLOG SUBFAMILY C MEMBER 7"/>
    <property type="match status" value="1"/>
</dbReference>
<gene>
    <name evidence="6" type="ORF">BZG36_01718</name>
</gene>
<feature type="repeat" description="TPR" evidence="4">
    <location>
        <begin position="202"/>
        <end position="235"/>
    </location>
</feature>
<evidence type="ECO:0000256" key="4">
    <source>
        <dbReference type="PROSITE-ProRule" id="PRU00339"/>
    </source>
</evidence>
<dbReference type="InterPro" id="IPR018253">
    <property type="entry name" value="DnaJ_domain_CS"/>
</dbReference>
<keyword evidence="1" id="KW-0677">Repeat</keyword>
<evidence type="ECO:0000313" key="6">
    <source>
        <dbReference type="EMBL" id="OZJ05559.1"/>
    </source>
</evidence>
<dbReference type="PROSITE" id="PS00636">
    <property type="entry name" value="DNAJ_1"/>
    <property type="match status" value="1"/>
</dbReference>
<evidence type="ECO:0000256" key="3">
    <source>
        <dbReference type="ARBA" id="ARBA00023186"/>
    </source>
</evidence>
<dbReference type="SMART" id="SM00271">
    <property type="entry name" value="DnaJ"/>
    <property type="match status" value="1"/>
</dbReference>
<dbReference type="CDD" id="cd06257">
    <property type="entry name" value="DnaJ"/>
    <property type="match status" value="1"/>
</dbReference>
<protein>
    <recommendedName>
        <fullName evidence="5">J domain-containing protein</fullName>
    </recommendedName>
</protein>
<feature type="repeat" description="TPR" evidence="4">
    <location>
        <begin position="85"/>
        <end position="118"/>
    </location>
</feature>
<dbReference type="Pfam" id="PF13432">
    <property type="entry name" value="TPR_16"/>
    <property type="match status" value="1"/>
</dbReference>
<dbReference type="Gene3D" id="1.25.40.10">
    <property type="entry name" value="Tetratricopeptide repeat domain"/>
    <property type="match status" value="1"/>
</dbReference>
<dbReference type="PROSITE" id="PS50005">
    <property type="entry name" value="TPR"/>
    <property type="match status" value="7"/>
</dbReference>
<dbReference type="InterPro" id="IPR013105">
    <property type="entry name" value="TPR_2"/>
</dbReference>
<evidence type="ECO:0000313" key="7">
    <source>
        <dbReference type="Proteomes" id="UP000242875"/>
    </source>
</evidence>
<dbReference type="InterPro" id="IPR036869">
    <property type="entry name" value="J_dom_sf"/>
</dbReference>
<evidence type="ECO:0000259" key="5">
    <source>
        <dbReference type="PROSITE" id="PS50076"/>
    </source>
</evidence>
<evidence type="ECO:0000256" key="1">
    <source>
        <dbReference type="ARBA" id="ARBA00022737"/>
    </source>
</evidence>
<keyword evidence="2 4" id="KW-0802">TPR repeat</keyword>
<dbReference type="Pfam" id="PF14559">
    <property type="entry name" value="TPR_19"/>
    <property type="match status" value="1"/>
</dbReference>
<feature type="domain" description="J" evidence="5">
    <location>
        <begin position="374"/>
        <end position="439"/>
    </location>
</feature>
<dbReference type="OrthoDB" id="10250354at2759"/>
<dbReference type="Pfam" id="PF00515">
    <property type="entry name" value="TPR_1"/>
    <property type="match status" value="2"/>
</dbReference>
<dbReference type="PANTHER" id="PTHR45188">
    <property type="entry name" value="DNAJ PROTEIN P58IPK HOMOLOG"/>
    <property type="match status" value="1"/>
</dbReference>
<feature type="repeat" description="TPR" evidence="4">
    <location>
        <begin position="131"/>
        <end position="164"/>
    </location>
</feature>
<dbReference type="InterPro" id="IPR019734">
    <property type="entry name" value="TPR_rpt"/>
</dbReference>
<dbReference type="PRINTS" id="PR00625">
    <property type="entry name" value="JDOMAIN"/>
</dbReference>
<accession>A0A261Y4L9</accession>